<dbReference type="STRING" id="411473.RUMCAL_03377"/>
<keyword evidence="2" id="KW-1185">Reference proteome</keyword>
<dbReference type="EMBL" id="AWVF01000449">
    <property type="protein sequence ID" value="ERJ87215.1"/>
    <property type="molecule type" value="Genomic_DNA"/>
</dbReference>
<dbReference type="AlphaFoldDB" id="U2K526"/>
<evidence type="ECO:0000313" key="1">
    <source>
        <dbReference type="EMBL" id="ERJ87215.1"/>
    </source>
</evidence>
<name>U2K526_9FIRM</name>
<reference evidence="1 2" key="1">
    <citation type="submission" date="2013-07" db="EMBL/GenBank/DDBJ databases">
        <authorList>
            <person name="Weinstock G."/>
            <person name="Sodergren E."/>
            <person name="Wylie T."/>
            <person name="Fulton L."/>
            <person name="Fulton R."/>
            <person name="Fronick C."/>
            <person name="O'Laughlin M."/>
            <person name="Godfrey J."/>
            <person name="Miner T."/>
            <person name="Herter B."/>
            <person name="Appelbaum E."/>
            <person name="Cordes M."/>
            <person name="Lek S."/>
            <person name="Wollam A."/>
            <person name="Pepin K.H."/>
            <person name="Palsikar V.B."/>
            <person name="Mitreva M."/>
            <person name="Wilson R.K."/>
        </authorList>
    </citation>
    <scope>NUCLEOTIDE SEQUENCE [LARGE SCALE GENOMIC DNA]</scope>
    <source>
        <strain evidence="1 2">ATCC 27760</strain>
    </source>
</reference>
<proteinExistence type="predicted"/>
<accession>U2K526</accession>
<evidence type="ECO:0000313" key="2">
    <source>
        <dbReference type="Proteomes" id="UP000016662"/>
    </source>
</evidence>
<comment type="caution">
    <text evidence="1">The sequence shown here is derived from an EMBL/GenBank/DDBJ whole genome shotgun (WGS) entry which is preliminary data.</text>
</comment>
<protein>
    <submittedName>
        <fullName evidence="1">Uncharacterized protein</fullName>
    </submittedName>
</protein>
<sequence>MQIACKVARRFLCGVALKIAEGVWNYIQKYVIDKKQENGSKIFLLTTPQSQIRLWHTLGNVLITTAECALR</sequence>
<dbReference type="Proteomes" id="UP000016662">
    <property type="component" value="Unassembled WGS sequence"/>
</dbReference>
<organism evidence="1 2">
    <name type="scientific">Ruminococcus callidus ATCC 27760</name>
    <dbReference type="NCBI Taxonomy" id="411473"/>
    <lineage>
        <taxon>Bacteria</taxon>
        <taxon>Bacillati</taxon>
        <taxon>Bacillota</taxon>
        <taxon>Clostridia</taxon>
        <taxon>Eubacteriales</taxon>
        <taxon>Oscillospiraceae</taxon>
        <taxon>Ruminococcus</taxon>
    </lineage>
</organism>
<dbReference type="HOGENOM" id="CLU_2737601_0_0_9"/>
<gene>
    <name evidence="1" type="ORF">RUMCAL_03377</name>
</gene>